<name>A0A417Y4M0_9ACTN</name>
<evidence type="ECO:0000313" key="3">
    <source>
        <dbReference type="Proteomes" id="UP000283644"/>
    </source>
</evidence>
<proteinExistence type="predicted"/>
<accession>A0A417Y4M0</accession>
<evidence type="ECO:0000313" key="2">
    <source>
        <dbReference type="EMBL" id="RHW27589.1"/>
    </source>
</evidence>
<organism evidence="2 3">
    <name type="scientific">Nocardioides immobilis</name>
    <dbReference type="NCBI Taxonomy" id="2049295"/>
    <lineage>
        <taxon>Bacteria</taxon>
        <taxon>Bacillati</taxon>
        <taxon>Actinomycetota</taxon>
        <taxon>Actinomycetes</taxon>
        <taxon>Propionibacteriales</taxon>
        <taxon>Nocardioidaceae</taxon>
        <taxon>Nocardioides</taxon>
    </lineage>
</organism>
<keyword evidence="3" id="KW-1185">Reference proteome</keyword>
<evidence type="ECO:0000256" key="1">
    <source>
        <dbReference type="SAM" id="MobiDB-lite"/>
    </source>
</evidence>
<dbReference type="Proteomes" id="UP000283644">
    <property type="component" value="Unassembled WGS sequence"/>
</dbReference>
<reference evidence="2 3" key="1">
    <citation type="submission" date="2018-09" db="EMBL/GenBank/DDBJ databases">
        <title>Genome sequencing of Nocardioides immobilis CCTCC AB 2017083 for comparison to Nocardioides silvaticus.</title>
        <authorList>
            <person name="Li C."/>
            <person name="Wang G."/>
        </authorList>
    </citation>
    <scope>NUCLEOTIDE SEQUENCE [LARGE SCALE GENOMIC DNA]</scope>
    <source>
        <strain evidence="2 3">CCTCC AB 2017083</strain>
    </source>
</reference>
<feature type="region of interest" description="Disordered" evidence="1">
    <location>
        <begin position="1"/>
        <end position="21"/>
    </location>
</feature>
<gene>
    <name evidence="2" type="ORF">D0Z08_07865</name>
</gene>
<dbReference type="RefSeq" id="WP_118924385.1">
    <property type="nucleotide sequence ID" value="NZ_QXGH01000012.1"/>
</dbReference>
<dbReference type="EMBL" id="QXGH01000012">
    <property type="protein sequence ID" value="RHW27589.1"/>
    <property type="molecule type" value="Genomic_DNA"/>
</dbReference>
<evidence type="ECO:0008006" key="4">
    <source>
        <dbReference type="Google" id="ProtNLM"/>
    </source>
</evidence>
<dbReference type="AlphaFoldDB" id="A0A417Y4M0"/>
<sequence length="387" mass="41737">MAGVQRTLNLPPEGYGSEPKSEADVLLTAAARIQAALPTGWTVQAKTQVGGLDSSTNASRRPDSRLSLMREGQTVLTYVVEAKRALASNNLLPAINQLLALQGARSANSARMQPMLVARYLSLQQQRVLQERGIAYADATGNLYLTSDDPLILLSDRGASADPWRGPGRPTTSLKGLPAARLVRALVDFAPPYSVADLADLAGASLGAAYRLSDYLVSEGLLTRGERGPISDVDWPEVLRRWSQDARYLDTSTTRGFLEPRGLDSLVEKLGKQTPSRGYAVSGSIATQPYASYAEARLGLIYADDPPRLASDLGLRPVEAGANVILAAPRSPVVFERTSTWRGITIVAPSQAVADLLGGPGRNPAEGDYLLDWMKENPDAWRRQFDR</sequence>
<protein>
    <recommendedName>
        <fullName evidence="4">HTH iclR-type domain-containing protein</fullName>
    </recommendedName>
</protein>
<comment type="caution">
    <text evidence="2">The sequence shown here is derived from an EMBL/GenBank/DDBJ whole genome shotgun (WGS) entry which is preliminary data.</text>
</comment>
<dbReference type="OrthoDB" id="3351920at2"/>